<reference evidence="2 3" key="1">
    <citation type="journal article" date="2019" name="Nat. Plants">
        <title>Stout camphor tree genome fills gaps in understanding of flowering plant genome evolution.</title>
        <authorList>
            <person name="Chaw S.M."/>
            <person name="Liu Y.C."/>
            <person name="Wu Y.W."/>
            <person name="Wang H.Y."/>
            <person name="Lin C.I."/>
            <person name="Wu C.S."/>
            <person name="Ke H.M."/>
            <person name="Chang L.Y."/>
            <person name="Hsu C.Y."/>
            <person name="Yang H.T."/>
            <person name="Sudianto E."/>
            <person name="Hsu M.H."/>
            <person name="Wu K.P."/>
            <person name="Wang L.N."/>
            <person name="Leebens-Mack J.H."/>
            <person name="Tsai I.J."/>
        </authorList>
    </citation>
    <scope>NUCLEOTIDE SEQUENCE [LARGE SCALE GENOMIC DNA]</scope>
    <source>
        <strain evidence="3">cv. Chaw 1501</strain>
        <tissue evidence="2">Young leaves</tissue>
    </source>
</reference>
<dbReference type="PANTHER" id="PTHR45863:SF22">
    <property type="entry name" value="SERINE_THREONINE-PROTEIN KINASE BSK1"/>
    <property type="match status" value="1"/>
</dbReference>
<dbReference type="Proteomes" id="UP000283530">
    <property type="component" value="Unassembled WGS sequence"/>
</dbReference>
<dbReference type="AlphaFoldDB" id="A0A443Q3W6"/>
<organism evidence="2 3">
    <name type="scientific">Cinnamomum micranthum f. kanehirae</name>
    <dbReference type="NCBI Taxonomy" id="337451"/>
    <lineage>
        <taxon>Eukaryota</taxon>
        <taxon>Viridiplantae</taxon>
        <taxon>Streptophyta</taxon>
        <taxon>Embryophyta</taxon>
        <taxon>Tracheophyta</taxon>
        <taxon>Spermatophyta</taxon>
        <taxon>Magnoliopsida</taxon>
        <taxon>Magnoliidae</taxon>
        <taxon>Laurales</taxon>
        <taxon>Lauraceae</taxon>
        <taxon>Cinnamomum</taxon>
    </lineage>
</organism>
<dbReference type="Gene3D" id="1.10.510.10">
    <property type="entry name" value="Transferase(Phosphotransferase) domain 1"/>
    <property type="match status" value="1"/>
</dbReference>
<name>A0A443Q3W6_9MAGN</name>
<keyword evidence="2" id="KW-0808">Transferase</keyword>
<dbReference type="GO" id="GO:0012505">
    <property type="term" value="C:endomembrane system"/>
    <property type="evidence" value="ECO:0007669"/>
    <property type="project" value="UniProtKB-SubCell"/>
</dbReference>
<gene>
    <name evidence="2" type="ORF">CKAN_02712900</name>
</gene>
<feature type="domain" description="Protein kinase" evidence="1">
    <location>
        <begin position="1"/>
        <end position="154"/>
    </location>
</feature>
<dbReference type="SUPFAM" id="SSF56112">
    <property type="entry name" value="Protein kinase-like (PK-like)"/>
    <property type="match status" value="1"/>
</dbReference>
<dbReference type="GO" id="GO:0004672">
    <property type="term" value="F:protein kinase activity"/>
    <property type="evidence" value="ECO:0007669"/>
    <property type="project" value="InterPro"/>
</dbReference>
<evidence type="ECO:0000313" key="3">
    <source>
        <dbReference type="Proteomes" id="UP000283530"/>
    </source>
</evidence>
<dbReference type="PANTHER" id="PTHR45863">
    <property type="entry name" value="SERINE/THREONINE-PROTEIN KINASE BSK5"/>
    <property type="match status" value="1"/>
</dbReference>
<dbReference type="EMBL" id="QPKB01000015">
    <property type="protein sequence ID" value="RWR97679.1"/>
    <property type="molecule type" value="Genomic_DNA"/>
</dbReference>
<dbReference type="InterPro" id="IPR011009">
    <property type="entry name" value="Kinase-like_dom_sf"/>
</dbReference>
<comment type="caution">
    <text evidence="2">The sequence shown here is derived from an EMBL/GenBank/DDBJ whole genome shotgun (WGS) entry which is preliminary data.</text>
</comment>
<accession>A0A443Q3W6</accession>
<dbReference type="InterPro" id="IPR000719">
    <property type="entry name" value="Prot_kinase_dom"/>
</dbReference>
<proteinExistence type="predicted"/>
<protein>
    <submittedName>
        <fullName evidence="2">Putative serine/threonine-protein kinase isoform X3</fullName>
    </submittedName>
</protein>
<evidence type="ECO:0000259" key="1">
    <source>
        <dbReference type="PROSITE" id="PS50011"/>
    </source>
</evidence>
<dbReference type="GO" id="GO:0005524">
    <property type="term" value="F:ATP binding"/>
    <property type="evidence" value="ECO:0007669"/>
    <property type="project" value="UniProtKB-KW"/>
</dbReference>
<sequence length="220" mass="24940">MFSPRIQNSTSKSLLHSSFGIRSIRAREKKFLLMNDGDPRLSCFGLMKNSRDGKSYSTNLAYTPPEYLRNGRVTPESVIFSFGNVLLDLLSGKHIPPTHKFNDHISYISVKLSRAPILIAVFMNRVMLNKAKLHIRIKPRWQWSSIEVFRHRPSKAKLRFTTTEAFCRDNKPVSAFAAAAAAFYMQAVALAKLEMPKDAANMLNEAARLEEKRQRGGRGP</sequence>
<dbReference type="STRING" id="337451.A0A443Q3W6"/>
<dbReference type="InterPro" id="IPR045845">
    <property type="entry name" value="BSK"/>
</dbReference>
<keyword evidence="2" id="KW-0418">Kinase</keyword>
<dbReference type="PROSITE" id="PS50011">
    <property type="entry name" value="PROTEIN_KINASE_DOM"/>
    <property type="match status" value="1"/>
</dbReference>
<keyword evidence="3" id="KW-1185">Reference proteome</keyword>
<dbReference type="OrthoDB" id="1905385at2759"/>
<dbReference type="GO" id="GO:0009742">
    <property type="term" value="P:brassinosteroid mediated signaling pathway"/>
    <property type="evidence" value="ECO:0007669"/>
    <property type="project" value="InterPro"/>
</dbReference>
<evidence type="ECO:0000313" key="2">
    <source>
        <dbReference type="EMBL" id="RWR97679.1"/>
    </source>
</evidence>